<dbReference type="CDD" id="cd06579">
    <property type="entry name" value="TM_PBP1_transp_AraH_like"/>
    <property type="match status" value="1"/>
</dbReference>
<evidence type="ECO:0000256" key="5">
    <source>
        <dbReference type="ARBA" id="ARBA00022519"/>
    </source>
</evidence>
<evidence type="ECO:0000256" key="3">
    <source>
        <dbReference type="ARBA" id="ARBA00022448"/>
    </source>
</evidence>
<evidence type="ECO:0000256" key="4">
    <source>
        <dbReference type="ARBA" id="ARBA00022475"/>
    </source>
</evidence>
<feature type="transmembrane region" description="Helical" evidence="11">
    <location>
        <begin position="59"/>
        <end position="79"/>
    </location>
</feature>
<dbReference type="PANTHER" id="PTHR32196:SF71">
    <property type="entry name" value="AUTOINDUCER 2 IMPORT SYSTEM PERMEASE PROTEIN LSRD"/>
    <property type="match status" value="1"/>
</dbReference>
<dbReference type="PANTHER" id="PTHR32196">
    <property type="entry name" value="ABC TRANSPORTER PERMEASE PROTEIN YPHD-RELATED-RELATED"/>
    <property type="match status" value="1"/>
</dbReference>
<accession>A0A6J4UXQ8</accession>
<evidence type="ECO:0000256" key="9">
    <source>
        <dbReference type="ARBA" id="ARBA00025439"/>
    </source>
</evidence>
<feature type="transmembrane region" description="Helical" evidence="11">
    <location>
        <begin position="236"/>
        <end position="259"/>
    </location>
</feature>
<feature type="transmembrane region" description="Helical" evidence="11">
    <location>
        <begin position="27"/>
        <end position="47"/>
    </location>
</feature>
<keyword evidence="4" id="KW-1003">Cell membrane</keyword>
<evidence type="ECO:0000256" key="10">
    <source>
        <dbReference type="ARBA" id="ARBA00039381"/>
    </source>
</evidence>
<keyword evidence="8 11" id="KW-0472">Membrane</keyword>
<dbReference type="GO" id="GO:0005886">
    <property type="term" value="C:plasma membrane"/>
    <property type="evidence" value="ECO:0007669"/>
    <property type="project" value="UniProtKB-SubCell"/>
</dbReference>
<evidence type="ECO:0000256" key="7">
    <source>
        <dbReference type="ARBA" id="ARBA00022989"/>
    </source>
</evidence>
<feature type="transmembrane region" description="Helical" evidence="11">
    <location>
        <begin position="315"/>
        <end position="333"/>
    </location>
</feature>
<protein>
    <recommendedName>
        <fullName evidence="10">Autoinducer 2 import system permease protein LsrD</fullName>
    </recommendedName>
</protein>
<dbReference type="InterPro" id="IPR001851">
    <property type="entry name" value="ABC_transp_permease"/>
</dbReference>
<organism evidence="12">
    <name type="scientific">uncultured Thermomicrobiales bacterium</name>
    <dbReference type="NCBI Taxonomy" id="1645740"/>
    <lineage>
        <taxon>Bacteria</taxon>
        <taxon>Pseudomonadati</taxon>
        <taxon>Thermomicrobiota</taxon>
        <taxon>Thermomicrobia</taxon>
        <taxon>Thermomicrobiales</taxon>
        <taxon>environmental samples</taxon>
    </lineage>
</organism>
<evidence type="ECO:0000256" key="2">
    <source>
        <dbReference type="ARBA" id="ARBA00011262"/>
    </source>
</evidence>
<feature type="transmembrane region" description="Helical" evidence="11">
    <location>
        <begin position="187"/>
        <end position="205"/>
    </location>
</feature>
<evidence type="ECO:0000256" key="11">
    <source>
        <dbReference type="SAM" id="Phobius"/>
    </source>
</evidence>
<feature type="transmembrane region" description="Helical" evidence="11">
    <location>
        <begin position="289"/>
        <end position="309"/>
    </location>
</feature>
<comment type="function">
    <text evidence="9">Part of the ABC transporter complex LsrABCD involved in autoinducer 2 (AI-2) import. Probably responsible for the translocation of the substrate across the membrane.</text>
</comment>
<dbReference type="EMBL" id="CADCWK010000154">
    <property type="protein sequence ID" value="CAA9559094.1"/>
    <property type="molecule type" value="Genomic_DNA"/>
</dbReference>
<evidence type="ECO:0000256" key="1">
    <source>
        <dbReference type="ARBA" id="ARBA00004651"/>
    </source>
</evidence>
<keyword evidence="6 11" id="KW-0812">Transmembrane</keyword>
<comment type="subcellular location">
    <subcellularLocation>
        <location evidence="1">Cell membrane</location>
        <topology evidence="1">Multi-pass membrane protein</topology>
    </subcellularLocation>
</comment>
<dbReference type="AlphaFoldDB" id="A0A6J4UXQ8"/>
<proteinExistence type="predicted"/>
<name>A0A6J4UXQ8_9BACT</name>
<keyword evidence="3" id="KW-0813">Transport</keyword>
<keyword evidence="7 11" id="KW-1133">Transmembrane helix</keyword>
<feature type="transmembrane region" description="Helical" evidence="11">
    <location>
        <begin position="137"/>
        <end position="157"/>
    </location>
</feature>
<evidence type="ECO:0000256" key="8">
    <source>
        <dbReference type="ARBA" id="ARBA00023136"/>
    </source>
</evidence>
<dbReference type="Pfam" id="PF02653">
    <property type="entry name" value="BPD_transp_2"/>
    <property type="match status" value="1"/>
</dbReference>
<feature type="transmembrane region" description="Helical" evidence="11">
    <location>
        <begin position="86"/>
        <end position="103"/>
    </location>
</feature>
<dbReference type="GO" id="GO:0022857">
    <property type="term" value="F:transmembrane transporter activity"/>
    <property type="evidence" value="ECO:0007669"/>
    <property type="project" value="InterPro"/>
</dbReference>
<feature type="transmembrane region" description="Helical" evidence="11">
    <location>
        <begin position="109"/>
        <end position="130"/>
    </location>
</feature>
<evidence type="ECO:0000313" key="12">
    <source>
        <dbReference type="EMBL" id="CAA9559094.1"/>
    </source>
</evidence>
<comment type="subunit">
    <text evidence="2">The complex is composed of two ATP-binding proteins (LsrA), two transmembrane proteins (LsrC and LsrD) and a solute-binding protein (LsrB).</text>
</comment>
<gene>
    <name evidence="12" type="ORF">AVDCRST_MAG33-1522</name>
</gene>
<reference evidence="12" key="1">
    <citation type="submission" date="2020-02" db="EMBL/GenBank/DDBJ databases">
        <authorList>
            <person name="Meier V. D."/>
        </authorList>
    </citation>
    <scope>NUCLEOTIDE SEQUENCE</scope>
    <source>
        <strain evidence="12">AVDCRST_MAG33</strain>
    </source>
</reference>
<sequence>MTADATGPTIRPGIDLTESTGTRILRILRPSAPVFIVLIGLLVWITIENPNFTDPNVFLIFLRRAAPLMILAAGQLFVIVSGEFDLSMGALITLVVILSGSWIDGDPSRTWPVILALLAIGVVVGLANGLITTRLRVPSFITTLGTMLILSGFALWWSGGTPKGSLPDNFRMWGRTGLEDVPVIGQLPYSVIVMVIVAIVTAWLLHATSFGKQVFASGGNPRAAFFSGVDVPRVRVLAFVISALSAVIAGILLGGFSGVSPDAGAGYEFRAISAVILGGAILGGGRGAIIPAMAGALTLEALFTLLNLLGLPNPIRDVFQGVIIIAAIGIAAFRQRTSR</sequence>
<keyword evidence="5" id="KW-0997">Cell inner membrane</keyword>
<evidence type="ECO:0000256" key="6">
    <source>
        <dbReference type="ARBA" id="ARBA00022692"/>
    </source>
</evidence>